<feature type="domain" description="DUF6533" evidence="2">
    <location>
        <begin position="16"/>
        <end position="47"/>
    </location>
</feature>
<evidence type="ECO:0000259" key="2">
    <source>
        <dbReference type="Pfam" id="PF20151"/>
    </source>
</evidence>
<sequence>MPVLTVTIRRLGNTLYLVSVDSEIRLLWRRRRNFGGYLFFLNRYVAFFGNIVYTYSTCRSWEIYYGIFQSITEGIVTAIFSLRVYALYGQRKSVLVIFTGIAFLGTAISVAFILEPGSLRTIGTRLFCYNKLGEVIFAFDSFVLPCSHAVSQQQEDIKCISQWVWAQGRSGLELHSLVLFSGTIMQRHLTAPVGCLSVTLMSRMFLNMHKASETGIYTISTDSTPEDAHQSALRIRSPPQAQF</sequence>
<dbReference type="AlphaFoldDB" id="A0A8H5G6H9"/>
<feature type="transmembrane region" description="Helical" evidence="1">
    <location>
        <begin position="94"/>
        <end position="114"/>
    </location>
</feature>
<evidence type="ECO:0000313" key="4">
    <source>
        <dbReference type="Proteomes" id="UP000518752"/>
    </source>
</evidence>
<reference evidence="3 4" key="1">
    <citation type="journal article" date="2020" name="ISME J.">
        <title>Uncovering the hidden diversity of litter-decomposition mechanisms in mushroom-forming fungi.</title>
        <authorList>
            <person name="Floudas D."/>
            <person name="Bentzer J."/>
            <person name="Ahren D."/>
            <person name="Johansson T."/>
            <person name="Persson P."/>
            <person name="Tunlid A."/>
        </authorList>
    </citation>
    <scope>NUCLEOTIDE SEQUENCE [LARGE SCALE GENOMIC DNA]</scope>
    <source>
        <strain evidence="3 4">CBS 406.79</strain>
    </source>
</reference>
<keyword evidence="1" id="KW-0812">Transmembrane</keyword>
<keyword evidence="1" id="KW-1133">Transmembrane helix</keyword>
<dbReference type="InterPro" id="IPR045340">
    <property type="entry name" value="DUF6533"/>
</dbReference>
<keyword evidence="4" id="KW-1185">Reference proteome</keyword>
<dbReference type="Proteomes" id="UP000518752">
    <property type="component" value="Unassembled WGS sequence"/>
</dbReference>
<evidence type="ECO:0000256" key="1">
    <source>
        <dbReference type="SAM" id="Phobius"/>
    </source>
</evidence>
<dbReference type="OrthoDB" id="2686513at2759"/>
<protein>
    <recommendedName>
        <fullName evidence="2">DUF6533 domain-containing protein</fullName>
    </recommendedName>
</protein>
<organism evidence="3 4">
    <name type="scientific">Collybiopsis confluens</name>
    <dbReference type="NCBI Taxonomy" id="2823264"/>
    <lineage>
        <taxon>Eukaryota</taxon>
        <taxon>Fungi</taxon>
        <taxon>Dikarya</taxon>
        <taxon>Basidiomycota</taxon>
        <taxon>Agaricomycotina</taxon>
        <taxon>Agaricomycetes</taxon>
        <taxon>Agaricomycetidae</taxon>
        <taxon>Agaricales</taxon>
        <taxon>Marasmiineae</taxon>
        <taxon>Omphalotaceae</taxon>
        <taxon>Collybiopsis</taxon>
    </lineage>
</organism>
<evidence type="ECO:0000313" key="3">
    <source>
        <dbReference type="EMBL" id="KAF5359071.1"/>
    </source>
</evidence>
<gene>
    <name evidence="3" type="ORF">D9757_013292</name>
</gene>
<keyword evidence="1" id="KW-0472">Membrane</keyword>
<proteinExistence type="predicted"/>
<feature type="transmembrane region" description="Helical" evidence="1">
    <location>
        <begin position="34"/>
        <end position="57"/>
    </location>
</feature>
<feature type="transmembrane region" description="Helical" evidence="1">
    <location>
        <begin position="63"/>
        <end position="82"/>
    </location>
</feature>
<dbReference type="EMBL" id="JAACJN010000224">
    <property type="protein sequence ID" value="KAF5359071.1"/>
    <property type="molecule type" value="Genomic_DNA"/>
</dbReference>
<dbReference type="Pfam" id="PF20151">
    <property type="entry name" value="DUF6533"/>
    <property type="match status" value="1"/>
</dbReference>
<comment type="caution">
    <text evidence="3">The sequence shown here is derived from an EMBL/GenBank/DDBJ whole genome shotgun (WGS) entry which is preliminary data.</text>
</comment>
<name>A0A8H5G6H9_9AGAR</name>
<accession>A0A8H5G6H9</accession>